<feature type="transmembrane region" description="Helical" evidence="8">
    <location>
        <begin position="133"/>
        <end position="153"/>
    </location>
</feature>
<dbReference type="InterPro" id="IPR051907">
    <property type="entry name" value="DoxX-like_oxidoreductase"/>
</dbReference>
<protein>
    <submittedName>
        <fullName evidence="9">DoxX family protein</fullName>
    </submittedName>
</protein>
<keyword evidence="3" id="KW-1003">Cell membrane</keyword>
<evidence type="ECO:0000313" key="9">
    <source>
        <dbReference type="EMBL" id="MDR5651458.1"/>
    </source>
</evidence>
<evidence type="ECO:0000256" key="3">
    <source>
        <dbReference type="ARBA" id="ARBA00022475"/>
    </source>
</evidence>
<sequence length="187" mass="19610">MNSPTFGPGTRPPFPPGPNRAQGTGIAPTWHGIARAASRKDTTMTYATDTTRPGLVAGIADADLAALILRVAMGILFLAHTWLKLVIFTPAGTAAFFESLGFPGFLAYLVIAAELLGGIALILGLWTRWVSLALVPVLLGSIYAPHGAAGFFFSSEGGGWEFPAFWAVALVVQALLGDGAFALRRGR</sequence>
<keyword evidence="10" id="KW-1185">Reference proteome</keyword>
<evidence type="ECO:0000256" key="1">
    <source>
        <dbReference type="ARBA" id="ARBA00004651"/>
    </source>
</evidence>
<dbReference type="PANTHER" id="PTHR33452">
    <property type="entry name" value="OXIDOREDUCTASE CATD-RELATED"/>
    <property type="match status" value="1"/>
</dbReference>
<reference evidence="9 10" key="1">
    <citation type="submission" date="2023-09" db="EMBL/GenBank/DDBJ databases">
        <title>Xinfangfangia sedmenti sp. nov., isolated the sedment.</title>
        <authorList>
            <person name="Xu L."/>
        </authorList>
    </citation>
    <scope>NUCLEOTIDE SEQUENCE [LARGE SCALE GENOMIC DNA]</scope>
    <source>
        <strain evidence="9 10">LG-4</strain>
    </source>
</reference>
<name>A0ABU1F465_9RHOB</name>
<gene>
    <name evidence="9" type="ORF">RGD00_02500</name>
</gene>
<evidence type="ECO:0000256" key="7">
    <source>
        <dbReference type="SAM" id="MobiDB-lite"/>
    </source>
</evidence>
<feature type="transmembrane region" description="Helical" evidence="8">
    <location>
        <begin position="64"/>
        <end position="85"/>
    </location>
</feature>
<dbReference type="RefSeq" id="WP_310455621.1">
    <property type="nucleotide sequence ID" value="NZ_JAVKPH010000002.1"/>
</dbReference>
<organism evidence="9 10">
    <name type="scientific">Ruixingdingia sedimenti</name>
    <dbReference type="NCBI Taxonomy" id="3073604"/>
    <lineage>
        <taxon>Bacteria</taxon>
        <taxon>Pseudomonadati</taxon>
        <taxon>Pseudomonadota</taxon>
        <taxon>Alphaproteobacteria</taxon>
        <taxon>Rhodobacterales</taxon>
        <taxon>Paracoccaceae</taxon>
        <taxon>Ruixingdingia</taxon>
    </lineage>
</organism>
<feature type="region of interest" description="Disordered" evidence="7">
    <location>
        <begin position="1"/>
        <end position="22"/>
    </location>
</feature>
<dbReference type="InterPro" id="IPR032808">
    <property type="entry name" value="DoxX"/>
</dbReference>
<feature type="transmembrane region" description="Helical" evidence="8">
    <location>
        <begin position="165"/>
        <end position="183"/>
    </location>
</feature>
<keyword evidence="6 8" id="KW-0472">Membrane</keyword>
<accession>A0ABU1F465</accession>
<evidence type="ECO:0000256" key="5">
    <source>
        <dbReference type="ARBA" id="ARBA00022989"/>
    </source>
</evidence>
<comment type="subcellular location">
    <subcellularLocation>
        <location evidence="1">Cell membrane</location>
        <topology evidence="1">Multi-pass membrane protein</topology>
    </subcellularLocation>
</comment>
<comment type="similarity">
    <text evidence="2">Belongs to the DoxX family.</text>
</comment>
<proteinExistence type="inferred from homology"/>
<dbReference type="Pfam" id="PF07681">
    <property type="entry name" value="DoxX"/>
    <property type="match status" value="1"/>
</dbReference>
<dbReference type="EMBL" id="JAVKPH010000002">
    <property type="protein sequence ID" value="MDR5651458.1"/>
    <property type="molecule type" value="Genomic_DNA"/>
</dbReference>
<evidence type="ECO:0000313" key="10">
    <source>
        <dbReference type="Proteomes" id="UP001247754"/>
    </source>
</evidence>
<keyword evidence="5 8" id="KW-1133">Transmembrane helix</keyword>
<dbReference type="PANTHER" id="PTHR33452:SF1">
    <property type="entry name" value="INNER MEMBRANE PROTEIN YPHA-RELATED"/>
    <property type="match status" value="1"/>
</dbReference>
<feature type="transmembrane region" description="Helical" evidence="8">
    <location>
        <begin position="105"/>
        <end position="126"/>
    </location>
</feature>
<evidence type="ECO:0000256" key="8">
    <source>
        <dbReference type="SAM" id="Phobius"/>
    </source>
</evidence>
<evidence type="ECO:0000256" key="4">
    <source>
        <dbReference type="ARBA" id="ARBA00022692"/>
    </source>
</evidence>
<comment type="caution">
    <text evidence="9">The sequence shown here is derived from an EMBL/GenBank/DDBJ whole genome shotgun (WGS) entry which is preliminary data.</text>
</comment>
<dbReference type="Proteomes" id="UP001247754">
    <property type="component" value="Unassembled WGS sequence"/>
</dbReference>
<evidence type="ECO:0000256" key="6">
    <source>
        <dbReference type="ARBA" id="ARBA00023136"/>
    </source>
</evidence>
<evidence type="ECO:0000256" key="2">
    <source>
        <dbReference type="ARBA" id="ARBA00006679"/>
    </source>
</evidence>
<keyword evidence="4 8" id="KW-0812">Transmembrane</keyword>